<gene>
    <name evidence="3" type="ORF">DWB62_006485</name>
    <name evidence="2" type="ORF">GNY23_06485</name>
</gene>
<dbReference type="EMBL" id="QTZN02000011">
    <property type="protein sequence ID" value="MVB06663.1"/>
    <property type="molecule type" value="Genomic_DNA"/>
</dbReference>
<evidence type="ECO:0000313" key="4">
    <source>
        <dbReference type="Proteomes" id="UP000285951"/>
    </source>
</evidence>
<evidence type="ECO:0000256" key="1">
    <source>
        <dbReference type="SAM" id="SignalP"/>
    </source>
</evidence>
<reference evidence="2 5" key="2">
    <citation type="submission" date="2019-12" db="EMBL/GenBank/DDBJ databases">
        <title>Draft genome sequence of Labilibaculum sp. strain 44 isolated from deep waters of Black Sea.</title>
        <authorList>
            <person name="Yadav S."/>
            <person name="Villanueva L."/>
        </authorList>
    </citation>
    <scope>NUCLEOTIDE SEQUENCE [LARGE SCALE GENOMIC DNA]</scope>
    <source>
        <strain evidence="2 5">44</strain>
    </source>
</reference>
<feature type="signal peptide" evidence="1">
    <location>
        <begin position="1"/>
        <end position="20"/>
    </location>
</feature>
<dbReference type="RefSeq" id="WP_156195236.1">
    <property type="nucleotide sequence ID" value="NZ_QTZN02000011.1"/>
</dbReference>
<dbReference type="Proteomes" id="UP000462449">
    <property type="component" value="Unassembled WGS sequence"/>
</dbReference>
<evidence type="ECO:0000313" key="5">
    <source>
        <dbReference type="Proteomes" id="UP000462449"/>
    </source>
</evidence>
<proteinExistence type="predicted"/>
<sequence length="186" mass="22610">MRTKYVFFVLILLFSLSGFSQNNNKKTKPNEDIKVNKEFDKDGNLIRYDSTYVYTWSSDSCHQITPDSAFHNFSDIHEMRKKMQEQLEHFFNQDSSGNNQFLHPFFNEDFFNDDFFSRDSSHNDILQKMEKMMEKHMNFSKGHNEKMHRNLDSLHNDFMKKQKRYFQQRDSIYWKHQNDESKSIDL</sequence>
<dbReference type="OrthoDB" id="1452960at2"/>
<keyword evidence="4" id="KW-1185">Reference proteome</keyword>
<dbReference type="AlphaFoldDB" id="A0A7M4D479"/>
<reference evidence="3 4" key="1">
    <citation type="submission" date="2019-11" db="EMBL/GenBank/DDBJ databases">
        <title>Draft genome sequence of Labilibaculum sp. strain SYP isolated from Black Sea.</title>
        <authorList>
            <person name="Yadav S."/>
            <person name="Villanueva L."/>
        </authorList>
    </citation>
    <scope>NUCLEOTIDE SEQUENCE [LARGE SCALE GENOMIC DNA]</scope>
    <source>
        <strain evidence="3 4">44</strain>
    </source>
</reference>
<feature type="chain" id="PRO_5029856929" evidence="1">
    <location>
        <begin position="21"/>
        <end position="186"/>
    </location>
</feature>
<accession>A0A7M4D479</accession>
<name>A0A7M4D479_9BACT</name>
<comment type="caution">
    <text evidence="2">The sequence shown here is derived from an EMBL/GenBank/DDBJ whole genome shotgun (WGS) entry which is preliminary data.</text>
</comment>
<evidence type="ECO:0000313" key="2">
    <source>
        <dbReference type="EMBL" id="MUP37458.1"/>
    </source>
</evidence>
<protein>
    <submittedName>
        <fullName evidence="2">Uncharacterized protein</fullName>
    </submittedName>
</protein>
<organism evidence="2 5">
    <name type="scientific">Labilibaculum euxinus</name>
    <dbReference type="NCBI Taxonomy" id="2686357"/>
    <lineage>
        <taxon>Bacteria</taxon>
        <taxon>Pseudomonadati</taxon>
        <taxon>Bacteroidota</taxon>
        <taxon>Bacteroidia</taxon>
        <taxon>Marinilabiliales</taxon>
        <taxon>Marinifilaceae</taxon>
        <taxon>Labilibaculum</taxon>
    </lineage>
</organism>
<keyword evidence="1" id="KW-0732">Signal</keyword>
<dbReference type="Proteomes" id="UP000285951">
    <property type="component" value="Unassembled WGS sequence"/>
</dbReference>
<dbReference type="EMBL" id="WOTW01000011">
    <property type="protein sequence ID" value="MUP37458.1"/>
    <property type="molecule type" value="Genomic_DNA"/>
</dbReference>
<evidence type="ECO:0000313" key="3">
    <source>
        <dbReference type="EMBL" id="MVB06663.1"/>
    </source>
</evidence>